<dbReference type="Proteomes" id="UP000290407">
    <property type="component" value="Unassembled WGS sequence"/>
</dbReference>
<keyword evidence="2" id="KW-1185">Reference proteome</keyword>
<dbReference type="EMBL" id="SBLB01000012">
    <property type="protein sequence ID" value="RYC66664.1"/>
    <property type="molecule type" value="Genomic_DNA"/>
</dbReference>
<comment type="caution">
    <text evidence="1">The sequence shown here is derived from an EMBL/GenBank/DDBJ whole genome shotgun (WGS) entry which is preliminary data.</text>
</comment>
<gene>
    <name evidence="1" type="ORF">EQG79_27880</name>
</gene>
<dbReference type="AlphaFoldDB" id="A0A4Q2UCR9"/>
<reference evidence="1 2" key="1">
    <citation type="submission" date="2019-01" db="EMBL/GenBank/DDBJ databases">
        <title>Spirosoma flava sp. nov., a propanil-degrading bacterium isolated from herbicide-contaminated soil.</title>
        <authorList>
            <person name="Zhang L."/>
            <person name="Jiang J.-D."/>
        </authorList>
    </citation>
    <scope>NUCLEOTIDE SEQUENCE [LARGE SCALE GENOMIC DNA]</scope>
    <source>
        <strain evidence="1 2">TY50</strain>
    </source>
</reference>
<evidence type="ECO:0000313" key="1">
    <source>
        <dbReference type="EMBL" id="RYC66664.1"/>
    </source>
</evidence>
<accession>A0A4Q2UCR9</accession>
<protein>
    <submittedName>
        <fullName evidence="1">Uncharacterized protein</fullName>
    </submittedName>
</protein>
<dbReference type="RefSeq" id="WP_129606051.1">
    <property type="nucleotide sequence ID" value="NZ_SBLB01000012.1"/>
</dbReference>
<organism evidence="1 2">
    <name type="scientific">Spirosoma sordidisoli</name>
    <dbReference type="NCBI Taxonomy" id="2502893"/>
    <lineage>
        <taxon>Bacteria</taxon>
        <taxon>Pseudomonadati</taxon>
        <taxon>Bacteroidota</taxon>
        <taxon>Cytophagia</taxon>
        <taxon>Cytophagales</taxon>
        <taxon>Cytophagaceae</taxon>
        <taxon>Spirosoma</taxon>
    </lineage>
</organism>
<name>A0A4Q2UCR9_9BACT</name>
<sequence>MHCFISPARIRLAIDSRINRDLVATARQHGFVFSNPADDFPIWESIAEADLENPAQMCSPDVAHWLVGKAIEATLFQLYLSRRMACMQRTYDQN</sequence>
<evidence type="ECO:0000313" key="2">
    <source>
        <dbReference type="Proteomes" id="UP000290407"/>
    </source>
</evidence>
<proteinExistence type="predicted"/>